<accession>A0A9P6M3F4</accession>
<protein>
    <recommendedName>
        <fullName evidence="4">Cyclin-like domain-containing protein</fullName>
    </recommendedName>
</protein>
<feature type="compositionally biased region" description="Basic and acidic residues" evidence="3">
    <location>
        <begin position="358"/>
        <end position="375"/>
    </location>
</feature>
<sequence>MATAVEGSNHGSETALDSTTSSDEPAETIASDNLQESVALKQLYEQSTQYKYWRYTQTSLDELRSKVNGEAIATIGENISEEREQRIAQDRSVENLPENPGFPTVEEELALLGFYDRKIAQIFRYWKLPSNVTATAIVYMKRFFLENTVMDYHPKSVMMTCMFLARKTENFLMTIDDFSTAIKSSRESILNLELLVCQSLRFQFTVHHPYRPCLGFFYDMQAVADNMEKLQKVYDIAAKLIDTSLYTDLCFLYQPAQIALAAMMIACKEESYVTYKFKSNEGTTQKYTETLLPILLDIERILNEDPRCKEVKKSVAAEIDKRLMFCEDPAKNSDSLIYGKRKRIELNVDDDDDDDDKNDERAEKRTKLDNDSSPE</sequence>
<keyword evidence="6" id="KW-1185">Reference proteome</keyword>
<dbReference type="OrthoDB" id="340962at2759"/>
<gene>
    <name evidence="5" type="ORF">BGZ65_008157</name>
</gene>
<dbReference type="PANTHER" id="PTHR10026">
    <property type="entry name" value="CYCLIN"/>
    <property type="match status" value="1"/>
</dbReference>
<feature type="compositionally biased region" description="Polar residues" evidence="3">
    <location>
        <begin position="9"/>
        <end position="23"/>
    </location>
</feature>
<feature type="region of interest" description="Disordered" evidence="3">
    <location>
        <begin position="348"/>
        <end position="375"/>
    </location>
</feature>
<dbReference type="InterPro" id="IPR036915">
    <property type="entry name" value="Cyclin-like_sf"/>
</dbReference>
<dbReference type="InterPro" id="IPR013763">
    <property type="entry name" value="Cyclin-like_dom"/>
</dbReference>
<feature type="region of interest" description="Disordered" evidence="3">
    <location>
        <begin position="1"/>
        <end position="33"/>
    </location>
</feature>
<dbReference type="Pfam" id="PF00134">
    <property type="entry name" value="Cyclin_N"/>
    <property type="match status" value="1"/>
</dbReference>
<evidence type="ECO:0000256" key="2">
    <source>
        <dbReference type="RuleBase" id="RU000383"/>
    </source>
</evidence>
<name>A0A9P6M3F4_9FUNG</name>
<dbReference type="GO" id="GO:0006357">
    <property type="term" value="P:regulation of transcription by RNA polymerase II"/>
    <property type="evidence" value="ECO:0007669"/>
    <property type="project" value="InterPro"/>
</dbReference>
<reference evidence="5" key="1">
    <citation type="journal article" date="2020" name="Fungal Divers.">
        <title>Resolving the Mortierellaceae phylogeny through synthesis of multi-gene phylogenetics and phylogenomics.</title>
        <authorList>
            <person name="Vandepol N."/>
            <person name="Liber J."/>
            <person name="Desiro A."/>
            <person name="Na H."/>
            <person name="Kennedy M."/>
            <person name="Barry K."/>
            <person name="Grigoriev I.V."/>
            <person name="Miller A.N."/>
            <person name="O'Donnell K."/>
            <person name="Stajich J.E."/>
            <person name="Bonito G."/>
        </authorList>
    </citation>
    <scope>NUCLEOTIDE SEQUENCE</scope>
    <source>
        <strain evidence="5">MES-2147</strain>
    </source>
</reference>
<dbReference type="Gene3D" id="1.10.472.10">
    <property type="entry name" value="Cyclin-like"/>
    <property type="match status" value="2"/>
</dbReference>
<dbReference type="Proteomes" id="UP000749646">
    <property type="component" value="Unassembled WGS sequence"/>
</dbReference>
<evidence type="ECO:0000259" key="4">
    <source>
        <dbReference type="SMART" id="SM00385"/>
    </source>
</evidence>
<dbReference type="Pfam" id="PF16899">
    <property type="entry name" value="Cyclin_C_2"/>
    <property type="match status" value="1"/>
</dbReference>
<dbReference type="CDD" id="cd20524">
    <property type="entry name" value="CYCLIN_CCNH_rpt1"/>
    <property type="match status" value="1"/>
</dbReference>
<evidence type="ECO:0000313" key="5">
    <source>
        <dbReference type="EMBL" id="KAF9963880.1"/>
    </source>
</evidence>
<dbReference type="InterPro" id="IPR006671">
    <property type="entry name" value="Cyclin_N"/>
</dbReference>
<dbReference type="CDD" id="cd20525">
    <property type="entry name" value="CYCLIN_CCNH_rpt2"/>
    <property type="match status" value="1"/>
</dbReference>
<dbReference type="InterPro" id="IPR031658">
    <property type="entry name" value="Cyclin_C_2"/>
</dbReference>
<dbReference type="InterPro" id="IPR043198">
    <property type="entry name" value="Cyclin/Ssn8"/>
</dbReference>
<feature type="domain" description="Cyclin-like" evidence="4">
    <location>
        <begin position="218"/>
        <end position="300"/>
    </location>
</feature>
<keyword evidence="1 2" id="KW-0195">Cyclin</keyword>
<organism evidence="5 6">
    <name type="scientific">Modicella reniformis</name>
    <dbReference type="NCBI Taxonomy" id="1440133"/>
    <lineage>
        <taxon>Eukaryota</taxon>
        <taxon>Fungi</taxon>
        <taxon>Fungi incertae sedis</taxon>
        <taxon>Mucoromycota</taxon>
        <taxon>Mortierellomycotina</taxon>
        <taxon>Mortierellomycetes</taxon>
        <taxon>Mortierellales</taxon>
        <taxon>Mortierellaceae</taxon>
        <taxon>Modicella</taxon>
    </lineage>
</organism>
<dbReference type="SMART" id="SM00385">
    <property type="entry name" value="CYCLIN"/>
    <property type="match status" value="2"/>
</dbReference>
<feature type="domain" description="Cyclin-like" evidence="4">
    <location>
        <begin position="117"/>
        <end position="198"/>
    </location>
</feature>
<evidence type="ECO:0000313" key="6">
    <source>
        <dbReference type="Proteomes" id="UP000749646"/>
    </source>
</evidence>
<feature type="compositionally biased region" description="Acidic residues" evidence="3">
    <location>
        <begin position="348"/>
        <end position="357"/>
    </location>
</feature>
<evidence type="ECO:0000256" key="3">
    <source>
        <dbReference type="SAM" id="MobiDB-lite"/>
    </source>
</evidence>
<dbReference type="EMBL" id="JAAAHW010006251">
    <property type="protein sequence ID" value="KAF9963880.1"/>
    <property type="molecule type" value="Genomic_DNA"/>
</dbReference>
<comment type="caution">
    <text evidence="5">The sequence shown here is derived from an EMBL/GenBank/DDBJ whole genome shotgun (WGS) entry which is preliminary data.</text>
</comment>
<dbReference type="AlphaFoldDB" id="A0A9P6M3F4"/>
<proteinExistence type="inferred from homology"/>
<comment type="similarity">
    <text evidence="2">Belongs to the cyclin family.</text>
</comment>
<dbReference type="GO" id="GO:0016538">
    <property type="term" value="F:cyclin-dependent protein serine/threonine kinase regulator activity"/>
    <property type="evidence" value="ECO:0007669"/>
    <property type="project" value="InterPro"/>
</dbReference>
<dbReference type="SUPFAM" id="SSF47954">
    <property type="entry name" value="Cyclin-like"/>
    <property type="match status" value="2"/>
</dbReference>
<evidence type="ECO:0000256" key="1">
    <source>
        <dbReference type="ARBA" id="ARBA00023127"/>
    </source>
</evidence>